<dbReference type="EMBL" id="CACRUF010000056">
    <property type="protein sequence ID" value="VYU36344.1"/>
    <property type="molecule type" value="Genomic_DNA"/>
</dbReference>
<keyword evidence="1" id="KW-0732">Signal</keyword>
<name>A0A6N3E8W5_9FIRM</name>
<dbReference type="RefSeq" id="WP_156720085.1">
    <property type="nucleotide sequence ID" value="NZ_CACRUF010000056.1"/>
</dbReference>
<gene>
    <name evidence="2" type="ORF">VDLFYP95_00256</name>
</gene>
<evidence type="ECO:0000313" key="2">
    <source>
        <dbReference type="EMBL" id="VYU36344.1"/>
    </source>
</evidence>
<proteinExistence type="predicted"/>
<evidence type="ECO:0000256" key="1">
    <source>
        <dbReference type="SAM" id="SignalP"/>
    </source>
</evidence>
<feature type="chain" id="PRO_5027116525" evidence="1">
    <location>
        <begin position="23"/>
        <end position="105"/>
    </location>
</feature>
<protein>
    <submittedName>
        <fullName evidence="2">Uncharacterized protein</fullName>
    </submittedName>
</protein>
<organism evidence="2">
    <name type="scientific">Veillonella dispar</name>
    <dbReference type="NCBI Taxonomy" id="39778"/>
    <lineage>
        <taxon>Bacteria</taxon>
        <taxon>Bacillati</taxon>
        <taxon>Bacillota</taxon>
        <taxon>Negativicutes</taxon>
        <taxon>Veillonellales</taxon>
        <taxon>Veillonellaceae</taxon>
        <taxon>Veillonella</taxon>
    </lineage>
</organism>
<reference evidence="2" key="1">
    <citation type="submission" date="2019-11" db="EMBL/GenBank/DDBJ databases">
        <authorList>
            <person name="Feng L."/>
        </authorList>
    </citation>
    <scope>NUCLEOTIDE SEQUENCE</scope>
    <source>
        <strain evidence="2">VdisparLFYP95</strain>
    </source>
</reference>
<dbReference type="AlphaFoldDB" id="A0A6N3E8W5"/>
<sequence>MRHYKFLLLSIFLALCSFSVLATDAFTMQGSWVSKSGNYLHVDPHYLGKSHYTIKDINHINGKTYIRVSLIGGRYINQITIADDNPNYMIIENESTHTFAEYSRI</sequence>
<accession>A0A6N3E8W5</accession>
<feature type="signal peptide" evidence="1">
    <location>
        <begin position="1"/>
        <end position="22"/>
    </location>
</feature>